<dbReference type="EMBL" id="QDKM01000011">
    <property type="protein sequence ID" value="PVH27554.1"/>
    <property type="molecule type" value="Genomic_DNA"/>
</dbReference>
<accession>A0A2T8HQ42</accession>
<feature type="region of interest" description="Disordered" evidence="1">
    <location>
        <begin position="21"/>
        <end position="64"/>
    </location>
</feature>
<reference evidence="2 3" key="1">
    <citation type="submission" date="2018-04" db="EMBL/GenBank/DDBJ databases">
        <title>Pararhodobacter oceanense sp. nov., isolated from marine intertidal sediment.</title>
        <authorList>
            <person name="Wang X.-L."/>
            <person name="Du Z.-J."/>
        </authorList>
    </citation>
    <scope>NUCLEOTIDE SEQUENCE [LARGE SCALE GENOMIC DNA]</scope>
    <source>
        <strain evidence="2 3">AM505</strain>
    </source>
</reference>
<keyword evidence="3" id="KW-1185">Reference proteome</keyword>
<organism evidence="2 3">
    <name type="scientific">Pararhodobacter oceanensis</name>
    <dbReference type="NCBI Taxonomy" id="2172121"/>
    <lineage>
        <taxon>Bacteria</taxon>
        <taxon>Pseudomonadati</taxon>
        <taxon>Pseudomonadota</taxon>
        <taxon>Alphaproteobacteria</taxon>
        <taxon>Rhodobacterales</taxon>
        <taxon>Paracoccaceae</taxon>
        <taxon>Pararhodobacter</taxon>
    </lineage>
</organism>
<evidence type="ECO:0000256" key="1">
    <source>
        <dbReference type="SAM" id="MobiDB-lite"/>
    </source>
</evidence>
<evidence type="ECO:0000313" key="3">
    <source>
        <dbReference type="Proteomes" id="UP000245911"/>
    </source>
</evidence>
<protein>
    <submittedName>
        <fullName evidence="2">Uncharacterized protein</fullName>
    </submittedName>
</protein>
<sequence length="64" mass="6827">MAVVAIFAIGLTLYWLGESMVTPTEDGSDNEITPAEIREGDVDVPEGAPTRSVAPEDPEVRVDP</sequence>
<comment type="caution">
    <text evidence="2">The sequence shown here is derived from an EMBL/GenBank/DDBJ whole genome shotgun (WGS) entry which is preliminary data.</text>
</comment>
<name>A0A2T8HQ42_9RHOB</name>
<gene>
    <name evidence="2" type="ORF">DDE20_16585</name>
</gene>
<proteinExistence type="predicted"/>
<evidence type="ECO:0000313" key="2">
    <source>
        <dbReference type="EMBL" id="PVH27554.1"/>
    </source>
</evidence>
<dbReference type="AlphaFoldDB" id="A0A2T8HQ42"/>
<dbReference type="Proteomes" id="UP000245911">
    <property type="component" value="Unassembled WGS sequence"/>
</dbReference>